<feature type="compositionally biased region" description="Polar residues" evidence="1">
    <location>
        <begin position="590"/>
        <end position="604"/>
    </location>
</feature>
<dbReference type="RefSeq" id="XP_041137362.1">
    <property type="nucleotide sequence ID" value="XM_041279148.1"/>
</dbReference>
<dbReference type="KEGG" id="bbrx:BRETT_000583"/>
<dbReference type="SUPFAM" id="SSF54001">
    <property type="entry name" value="Cysteine proteinases"/>
    <property type="match status" value="1"/>
</dbReference>
<feature type="region of interest" description="Disordered" evidence="1">
    <location>
        <begin position="272"/>
        <end position="337"/>
    </location>
</feature>
<dbReference type="Gene3D" id="3.90.70.10">
    <property type="entry name" value="Cysteine proteinases"/>
    <property type="match status" value="2"/>
</dbReference>
<sequence length="1276" mass="142212">MKPPANYTGVLLLDDRDPKKYPTKLSTEQKSLLKAVSHLLESLVPHSSTPSNSTSSSISKHLPSDAQRLLATLIIAFQLNDSSARSVHKLYRYFKYWEFSISGQLIAPKAIRRLRYSTMPSAAITPIGMDNWKKVMCYMDSLLFSMFYTTSSFDFLLDSTADENLAPSLQQEIEELKTLLRFVVNLLRSGEYIRVGIIEQVCIALNSLGCDLALSCSQQDALQLYEFLAESLSLPLLTMKLDIIHSGKLNLSDDLRLIQERTVLISVPTDVSTQMDDAGSSSANSKNNASEVPRTTLTTVNEAQNGTKAAQTSNETKQSAENTNGKKNKLDKNDKPQAKLTPVSLEECLNNYFNNSVTVKRHLDKKRERKYVHDTTPIDADELSQYEKMGIVHQTNDNEDEKSSASIDSKLSDSAVETKDSPSPDTKTLSPNPSLRYSEQPSIDSNVLAVSPSRNDGMSTLTDFSSVVSGNSTALMSTAGESDYSDPYLARGSISKVSERIEASRTRSSTIVSVLNNVHIPKKSHLTRRSSSISNVEVNLPAWMFLQLLPYYTDPSKNLKFENHEMLYRSRNKRSRTIDSLDSAGRSDLSDTQPGSNKEVNSSAFEQRFADRRPIVPICLKRYVWDSKGRSHKNSRKVIIPEIMKMPYFIAEDRKRPGFVDFRRNFDNTAPRGSFMLVLDSCVCHRGSSVNSGHYISLARKRPFDPYVDKVNSDTKDWIIFNDMMHPGHKIRDVSFNEAMDSEDPYILFYRVVELHDEDGKPLKEYLYRDEDAKSIEEVDPLSSGVEEGADRDHYLSVATQFSKANTLTKYPSTLESEDRTLRSREQSTISINPTNSSLKLPENSSARLSTESDLSKAEKVGKPTEGVVLKPKENETPINGGGSDNSVESANSSLSSSRPVIKIDNAPQSTNASNLQPNVASANSQKITPGIRLGRLGIGKSKSKSGSKEHLQFSAMDDISPSESFYIGVQDMYYWYKIDSTGEYSDNSFDEPPGVRALTDDMISDVVSKEEEMDGGFMDKLNTRLLSLRKSSGTPPSLVNFSRHHHHHHHHHHHNKGLKKYDEQHESNDEQAKLNDTEEYNESEDAGENDSDRYYREAEQHRESDSSTKVKISHTDTIAPKSRIPELDSYSISSKDSKIMDGSKSSQGSVSIYSSEDHSSIDPLCTNVANDDETAVKKYSVSEPVSRILSPAISETTSAGNRVLSLDASRINSRESEISAGLSSLVQKGTAHDLSTVTSAKTTKTLSIKKHKSHKKSKLRGIFKKLLPWEGKKSA</sequence>
<feature type="compositionally biased region" description="Low complexity" evidence="1">
    <location>
        <begin position="404"/>
        <end position="415"/>
    </location>
</feature>
<dbReference type="InterPro" id="IPR028889">
    <property type="entry name" value="USP"/>
</dbReference>
<evidence type="ECO:0000313" key="3">
    <source>
        <dbReference type="EMBL" id="QOU20869.1"/>
    </source>
</evidence>
<feature type="region of interest" description="Disordered" evidence="1">
    <location>
        <begin position="577"/>
        <end position="604"/>
    </location>
</feature>
<feature type="compositionally biased region" description="Polar residues" evidence="1">
    <location>
        <begin position="423"/>
        <end position="445"/>
    </location>
</feature>
<accession>A0A871R4R8</accession>
<evidence type="ECO:0000313" key="4">
    <source>
        <dbReference type="Proteomes" id="UP000663131"/>
    </source>
</evidence>
<feature type="region of interest" description="Disordered" evidence="1">
    <location>
        <begin position="395"/>
        <end position="445"/>
    </location>
</feature>
<dbReference type="OrthoDB" id="6287070at2759"/>
<reference evidence="3" key="1">
    <citation type="submission" date="2020-10" db="EMBL/GenBank/DDBJ databases">
        <authorList>
            <person name="Palmer J.M."/>
        </authorList>
    </citation>
    <scope>NUCLEOTIDE SEQUENCE</scope>
    <source>
        <strain evidence="3">UCD 2041</strain>
    </source>
</reference>
<dbReference type="PROSITE" id="PS50235">
    <property type="entry name" value="USP_3"/>
    <property type="match status" value="1"/>
</dbReference>
<feature type="region of interest" description="Disordered" evidence="1">
    <location>
        <begin position="1136"/>
        <end position="1160"/>
    </location>
</feature>
<feature type="compositionally biased region" description="Polar residues" evidence="1">
    <location>
        <begin position="1030"/>
        <end position="1041"/>
    </location>
</feature>
<feature type="compositionally biased region" description="Basic and acidic residues" evidence="1">
    <location>
        <begin position="1091"/>
        <end position="1109"/>
    </location>
</feature>
<dbReference type="InterPro" id="IPR038765">
    <property type="entry name" value="Papain-like_cys_pep_sf"/>
</dbReference>
<feature type="compositionally biased region" description="Basic residues" evidence="1">
    <location>
        <begin position="1043"/>
        <end position="1059"/>
    </location>
</feature>
<gene>
    <name evidence="3" type="ORF">BRETT_000583</name>
</gene>
<dbReference type="GeneID" id="64572508"/>
<reference evidence="3" key="2">
    <citation type="journal article" name="BMC Genomics">
        <title>New genome assemblies reveal patterns of domestication and adaptation across Brettanomyces (Dekkera) species.</title>
        <authorList>
            <person name="Roach M.J."/>
            <person name="Borneman A.R."/>
        </authorList>
    </citation>
    <scope>NUCLEOTIDE SEQUENCE</scope>
    <source>
        <strain evidence="3">UCD 2041</strain>
    </source>
</reference>
<dbReference type="EMBL" id="CP063136">
    <property type="protein sequence ID" value="QOU20869.1"/>
    <property type="molecule type" value="Genomic_DNA"/>
</dbReference>
<feature type="compositionally biased region" description="Low complexity" evidence="1">
    <location>
        <begin position="278"/>
        <end position="290"/>
    </location>
</feature>
<organism evidence="3 4">
    <name type="scientific">Dekkera bruxellensis</name>
    <name type="common">Brettanomyces custersii</name>
    <dbReference type="NCBI Taxonomy" id="5007"/>
    <lineage>
        <taxon>Eukaryota</taxon>
        <taxon>Fungi</taxon>
        <taxon>Dikarya</taxon>
        <taxon>Ascomycota</taxon>
        <taxon>Saccharomycotina</taxon>
        <taxon>Pichiomycetes</taxon>
        <taxon>Pichiales</taxon>
        <taxon>Pichiaceae</taxon>
        <taxon>Brettanomyces</taxon>
    </lineage>
</organism>
<feature type="compositionally biased region" description="Basic and acidic residues" evidence="1">
    <location>
        <begin position="1060"/>
        <end position="1077"/>
    </location>
</feature>
<feature type="compositionally biased region" description="Basic and acidic residues" evidence="1">
    <location>
        <begin position="328"/>
        <end position="337"/>
    </location>
</feature>
<feature type="compositionally biased region" description="Polar residues" evidence="1">
    <location>
        <begin position="293"/>
        <end position="325"/>
    </location>
</feature>
<dbReference type="AlphaFoldDB" id="A0A871R4R8"/>
<feature type="compositionally biased region" description="Basic and acidic residues" evidence="1">
    <location>
        <begin position="817"/>
        <end position="826"/>
    </location>
</feature>
<feature type="compositionally biased region" description="Polar residues" evidence="1">
    <location>
        <begin position="827"/>
        <end position="853"/>
    </location>
</feature>
<feature type="region of interest" description="Disordered" evidence="1">
    <location>
        <begin position="814"/>
        <end position="899"/>
    </location>
</feature>
<feature type="compositionally biased region" description="Low complexity" evidence="1">
    <location>
        <begin position="885"/>
        <end position="898"/>
    </location>
</feature>
<feature type="compositionally biased region" description="Acidic residues" evidence="1">
    <location>
        <begin position="1078"/>
        <end position="1090"/>
    </location>
</feature>
<evidence type="ECO:0000259" key="2">
    <source>
        <dbReference type="PROSITE" id="PS50235"/>
    </source>
</evidence>
<feature type="domain" description="USP" evidence="2">
    <location>
        <begin position="127"/>
        <end position="753"/>
    </location>
</feature>
<feature type="compositionally biased region" description="Basic and acidic residues" evidence="1">
    <location>
        <begin position="854"/>
        <end position="863"/>
    </location>
</feature>
<proteinExistence type="predicted"/>
<protein>
    <recommendedName>
        <fullName evidence="2">USP domain-containing protein</fullName>
    </recommendedName>
</protein>
<dbReference type="Proteomes" id="UP000663131">
    <property type="component" value="Chromosome 8"/>
</dbReference>
<feature type="region of interest" description="Disordered" evidence="1">
    <location>
        <begin position="1030"/>
        <end position="1122"/>
    </location>
</feature>
<name>A0A871R4R8_DEKBR</name>
<evidence type="ECO:0000256" key="1">
    <source>
        <dbReference type="SAM" id="MobiDB-lite"/>
    </source>
</evidence>